<feature type="transmembrane region" description="Helical" evidence="6">
    <location>
        <begin position="239"/>
        <end position="259"/>
    </location>
</feature>
<comment type="subcellular location">
    <subcellularLocation>
        <location evidence="1">Cell membrane</location>
        <topology evidence="1">Multi-pass membrane protein</topology>
    </subcellularLocation>
</comment>
<sequence length="378" mass="37496">MKGGNLVAAAFALTALSYGLARFAYGLLLPQIRADLSLGAGAAGWIGGGAFGAYCIGIAFASLAGAKLGERATAMLAGFAATAGVGLVALAPSALVLAAAIALAGLSTGFTSPPLASAVAREFSEHTRPKANGMINAGTAAGIVFSGAAALALAAAWRELYALFTLIGVAVTAWLWFAMPAGSPGREIGCVSPRTLARPGLAGLCAAAFLMGASSTAIWTFGADMLRGEFSFPEARIPLAWIALGLGGLAGALTGILVARFGIGSVHRAALLAMALGYGLLMAATAAPLLAFAAMALFGAAYIVSSGVLLIRGTMLLQDQPQLGLGIPFLAIAVGQTAGAPLFGTMLEGAGAWAALSMSAAIACGAMVWRMSDDAPSS</sequence>
<dbReference type="PANTHER" id="PTHR43124:SF3">
    <property type="entry name" value="CHLORAMPHENICOL EFFLUX PUMP RV0191"/>
    <property type="match status" value="1"/>
</dbReference>
<evidence type="ECO:0000256" key="2">
    <source>
        <dbReference type="ARBA" id="ARBA00022475"/>
    </source>
</evidence>
<feature type="transmembrane region" description="Helical" evidence="6">
    <location>
        <begin position="350"/>
        <end position="369"/>
    </location>
</feature>
<organism evidence="8 9">
    <name type="scientific">Teichococcus oryzae</name>
    <dbReference type="NCBI Taxonomy" id="1608942"/>
    <lineage>
        <taxon>Bacteria</taxon>
        <taxon>Pseudomonadati</taxon>
        <taxon>Pseudomonadota</taxon>
        <taxon>Alphaproteobacteria</taxon>
        <taxon>Acetobacterales</taxon>
        <taxon>Roseomonadaceae</taxon>
        <taxon>Roseomonas</taxon>
    </lineage>
</organism>
<feature type="transmembrane region" description="Helical" evidence="6">
    <location>
        <begin position="45"/>
        <end position="65"/>
    </location>
</feature>
<dbReference type="InterPro" id="IPR050189">
    <property type="entry name" value="MFS_Efflux_Transporters"/>
</dbReference>
<dbReference type="OrthoDB" id="2957247at2"/>
<feature type="transmembrane region" description="Helical" evidence="6">
    <location>
        <begin position="160"/>
        <end position="179"/>
    </location>
</feature>
<protein>
    <submittedName>
        <fullName evidence="8">MFS transporter</fullName>
    </submittedName>
</protein>
<gene>
    <name evidence="8" type="ORF">F0Q34_02770</name>
</gene>
<dbReference type="InterPro" id="IPR011701">
    <property type="entry name" value="MFS"/>
</dbReference>
<keyword evidence="9" id="KW-1185">Reference proteome</keyword>
<feature type="transmembrane region" description="Helical" evidence="6">
    <location>
        <begin position="97"/>
        <end position="119"/>
    </location>
</feature>
<keyword evidence="3 6" id="KW-0812">Transmembrane</keyword>
<dbReference type="InterPro" id="IPR036259">
    <property type="entry name" value="MFS_trans_sf"/>
</dbReference>
<proteinExistence type="predicted"/>
<evidence type="ECO:0000256" key="3">
    <source>
        <dbReference type="ARBA" id="ARBA00022692"/>
    </source>
</evidence>
<dbReference type="GO" id="GO:0005886">
    <property type="term" value="C:plasma membrane"/>
    <property type="evidence" value="ECO:0007669"/>
    <property type="project" value="UniProtKB-SubCell"/>
</dbReference>
<dbReference type="EMBL" id="VUKA01000001">
    <property type="protein sequence ID" value="KAA2214640.1"/>
    <property type="molecule type" value="Genomic_DNA"/>
</dbReference>
<reference evidence="8 9" key="1">
    <citation type="journal article" date="2015" name="Int. J. Syst. Evol. Microbiol.">
        <title>Roseomonas oryzae sp. nov., isolated from paddy rhizosphere soil.</title>
        <authorList>
            <person name="Ramaprasad E.V."/>
            <person name="Sasikala Ch."/>
            <person name="Ramana Ch.V."/>
        </authorList>
    </citation>
    <scope>NUCLEOTIDE SEQUENCE [LARGE SCALE GENOMIC DNA]</scope>
    <source>
        <strain evidence="8 9">KCTC 42542</strain>
    </source>
</reference>
<feature type="transmembrane region" description="Helical" evidence="6">
    <location>
        <begin position="200"/>
        <end position="219"/>
    </location>
</feature>
<dbReference type="PROSITE" id="PS50850">
    <property type="entry name" value="MFS"/>
    <property type="match status" value="1"/>
</dbReference>
<dbReference type="InterPro" id="IPR020846">
    <property type="entry name" value="MFS_dom"/>
</dbReference>
<evidence type="ECO:0000259" key="7">
    <source>
        <dbReference type="PROSITE" id="PS50850"/>
    </source>
</evidence>
<evidence type="ECO:0000256" key="4">
    <source>
        <dbReference type="ARBA" id="ARBA00022989"/>
    </source>
</evidence>
<evidence type="ECO:0000313" key="8">
    <source>
        <dbReference type="EMBL" id="KAA2214640.1"/>
    </source>
</evidence>
<evidence type="ECO:0000313" key="9">
    <source>
        <dbReference type="Proteomes" id="UP000322110"/>
    </source>
</evidence>
<evidence type="ECO:0000256" key="1">
    <source>
        <dbReference type="ARBA" id="ARBA00004651"/>
    </source>
</evidence>
<dbReference type="SUPFAM" id="SSF103473">
    <property type="entry name" value="MFS general substrate transporter"/>
    <property type="match status" value="1"/>
</dbReference>
<evidence type="ECO:0000256" key="5">
    <source>
        <dbReference type="ARBA" id="ARBA00023136"/>
    </source>
</evidence>
<comment type="caution">
    <text evidence="8">The sequence shown here is derived from an EMBL/GenBank/DDBJ whole genome shotgun (WGS) entry which is preliminary data.</text>
</comment>
<feature type="transmembrane region" description="Helical" evidence="6">
    <location>
        <begin position="290"/>
        <end position="311"/>
    </location>
</feature>
<accession>A0A5B2TLK4</accession>
<keyword evidence="5 6" id="KW-0472">Membrane</keyword>
<feature type="transmembrane region" description="Helical" evidence="6">
    <location>
        <begin position="266"/>
        <end position="284"/>
    </location>
</feature>
<dbReference type="AlphaFoldDB" id="A0A5B2TLK4"/>
<name>A0A5B2TLK4_9PROT</name>
<dbReference type="Gene3D" id="1.20.1250.20">
    <property type="entry name" value="MFS general substrate transporter like domains"/>
    <property type="match status" value="1"/>
</dbReference>
<dbReference type="Pfam" id="PF07690">
    <property type="entry name" value="MFS_1"/>
    <property type="match status" value="1"/>
</dbReference>
<feature type="transmembrane region" description="Helical" evidence="6">
    <location>
        <begin position="131"/>
        <end position="154"/>
    </location>
</feature>
<dbReference type="PANTHER" id="PTHR43124">
    <property type="entry name" value="PURINE EFFLUX PUMP PBUE"/>
    <property type="match status" value="1"/>
</dbReference>
<evidence type="ECO:0000256" key="6">
    <source>
        <dbReference type="SAM" id="Phobius"/>
    </source>
</evidence>
<feature type="transmembrane region" description="Helical" evidence="6">
    <location>
        <begin position="323"/>
        <end position="344"/>
    </location>
</feature>
<dbReference type="Proteomes" id="UP000322110">
    <property type="component" value="Unassembled WGS sequence"/>
</dbReference>
<keyword evidence="4 6" id="KW-1133">Transmembrane helix</keyword>
<feature type="domain" description="Major facilitator superfamily (MFS) profile" evidence="7">
    <location>
        <begin position="7"/>
        <end position="378"/>
    </location>
</feature>
<feature type="transmembrane region" description="Helical" evidence="6">
    <location>
        <begin position="72"/>
        <end position="91"/>
    </location>
</feature>
<keyword evidence="2" id="KW-1003">Cell membrane</keyword>
<dbReference type="GO" id="GO:0022857">
    <property type="term" value="F:transmembrane transporter activity"/>
    <property type="evidence" value="ECO:0007669"/>
    <property type="project" value="InterPro"/>
</dbReference>
<dbReference type="RefSeq" id="WP_149810595.1">
    <property type="nucleotide sequence ID" value="NZ_VUKA01000001.1"/>
</dbReference>